<dbReference type="RefSeq" id="WP_079421461.1">
    <property type="nucleotide sequence ID" value="NZ_MBTG01000073.1"/>
</dbReference>
<keyword evidence="1" id="KW-0067">ATP-binding</keyword>
<keyword evidence="1" id="KW-0378">Hydrolase</keyword>
<gene>
    <name evidence="1" type="ORF">BC351_14505</name>
</gene>
<evidence type="ECO:0000313" key="2">
    <source>
        <dbReference type="Proteomes" id="UP000190626"/>
    </source>
</evidence>
<organism evidence="1 2">
    <name type="scientific">Paenibacillus ferrarius</name>
    <dbReference type="NCBI Taxonomy" id="1469647"/>
    <lineage>
        <taxon>Bacteria</taxon>
        <taxon>Bacillati</taxon>
        <taxon>Bacillota</taxon>
        <taxon>Bacilli</taxon>
        <taxon>Bacillales</taxon>
        <taxon>Paenibacillaceae</taxon>
        <taxon>Paenibacillus</taxon>
    </lineage>
</organism>
<protein>
    <submittedName>
        <fullName evidence="1">DNA and RNA helicase</fullName>
    </submittedName>
</protein>
<dbReference type="Proteomes" id="UP000190626">
    <property type="component" value="Unassembled WGS sequence"/>
</dbReference>
<dbReference type="OrthoDB" id="1664853at2"/>
<accession>A0A1V4H7K6</accession>
<keyword evidence="1" id="KW-0547">Nucleotide-binding</keyword>
<evidence type="ECO:0000313" key="1">
    <source>
        <dbReference type="EMBL" id="OPH46693.1"/>
    </source>
</evidence>
<dbReference type="EMBL" id="MBTG01000073">
    <property type="protein sequence ID" value="OPH46693.1"/>
    <property type="molecule type" value="Genomic_DNA"/>
</dbReference>
<dbReference type="AlphaFoldDB" id="A0A1V4H7K6"/>
<sequence length="258" mass="29367">MFTNVYPNFTKGRILKGDMLESLRDVPRRFTELSTEAYSEGIVAGAEVRITAEQLVVSRGLVKFGSRIYALEQDYSLPYQANGRETVLKIRFGEAVEQSDFTLYKADIVLDHEVSLRGNELELGRFKLKEGAKLRSDYQSFADFATEYNTWNRLHIPYSAVGQSSLSPQLTRYYGAELLSAGSTNAYDIAFAMQCLNQNTVNRELILRYIGSRLGMEYKAYDNVQIHKYLTRILEEAQLGTRARPDLRSGGPRRMLVD</sequence>
<reference evidence="2" key="1">
    <citation type="submission" date="2016-07" db="EMBL/GenBank/DDBJ databases">
        <authorList>
            <person name="Florea S."/>
            <person name="Webb J.S."/>
            <person name="Jaromczyk J."/>
            <person name="Schardl C.L."/>
        </authorList>
    </citation>
    <scope>NUCLEOTIDE SEQUENCE [LARGE SCALE GENOMIC DNA]</scope>
    <source>
        <strain evidence="2">CY1</strain>
    </source>
</reference>
<keyword evidence="1" id="KW-0347">Helicase</keyword>
<comment type="caution">
    <text evidence="1">The sequence shown here is derived from an EMBL/GenBank/DDBJ whole genome shotgun (WGS) entry which is preliminary data.</text>
</comment>
<name>A0A1V4H7K6_9BACL</name>
<dbReference type="STRING" id="1469647.BC351_14505"/>
<keyword evidence="2" id="KW-1185">Reference proteome</keyword>
<dbReference type="GO" id="GO:0004386">
    <property type="term" value="F:helicase activity"/>
    <property type="evidence" value="ECO:0007669"/>
    <property type="project" value="UniProtKB-KW"/>
</dbReference>
<proteinExistence type="predicted"/>